<sequence>MRNFEIFVDNGNFVCNNDTHRYKLENNNLNMGFLPGLVGLKKINT</sequence>
<reference evidence="1 2" key="1">
    <citation type="submission" date="2020-06" db="EMBL/GenBank/DDBJ databases">
        <title>Complete Genome Sequence of Clostridium muelleri sp. nov. P21T, an Acid-Alcohol Producing Acetogen Isolated from Old Hay.</title>
        <authorList>
            <person name="Duncan K.E."/>
            <person name="Tanner R.S."/>
        </authorList>
    </citation>
    <scope>NUCLEOTIDE SEQUENCE [LARGE SCALE GENOMIC DNA]</scope>
    <source>
        <strain evidence="1 2">P21</strain>
    </source>
</reference>
<evidence type="ECO:0000313" key="2">
    <source>
        <dbReference type="Proteomes" id="UP000537131"/>
    </source>
</evidence>
<proteinExistence type="predicted"/>
<protein>
    <submittedName>
        <fullName evidence="1">Uncharacterized protein</fullName>
    </submittedName>
</protein>
<accession>A0A7Y0EJ63</accession>
<name>A0A7Y0EJ63_9CLOT</name>
<keyword evidence="2" id="KW-1185">Reference proteome</keyword>
<organism evidence="1 2">
    <name type="scientific">Clostridium muellerianum</name>
    <dbReference type="NCBI Taxonomy" id="2716538"/>
    <lineage>
        <taxon>Bacteria</taxon>
        <taxon>Bacillati</taxon>
        <taxon>Bacillota</taxon>
        <taxon>Clostridia</taxon>
        <taxon>Eubacteriales</taxon>
        <taxon>Clostridiaceae</taxon>
        <taxon>Clostridium</taxon>
    </lineage>
</organism>
<dbReference type="EMBL" id="JABBNI010000036">
    <property type="protein sequence ID" value="NMM64372.1"/>
    <property type="molecule type" value="Genomic_DNA"/>
</dbReference>
<dbReference type="RefSeq" id="WP_169298954.1">
    <property type="nucleotide sequence ID" value="NZ_JABBNI010000036.1"/>
</dbReference>
<gene>
    <name evidence="1" type="ORF">HBE96_17265</name>
</gene>
<comment type="caution">
    <text evidence="1">The sequence shown here is derived from an EMBL/GenBank/DDBJ whole genome shotgun (WGS) entry which is preliminary data.</text>
</comment>
<dbReference type="AlphaFoldDB" id="A0A7Y0EJ63"/>
<evidence type="ECO:0000313" key="1">
    <source>
        <dbReference type="EMBL" id="NMM64372.1"/>
    </source>
</evidence>
<dbReference type="Proteomes" id="UP000537131">
    <property type="component" value="Unassembled WGS sequence"/>
</dbReference>